<dbReference type="GO" id="GO:0012505">
    <property type="term" value="C:endomembrane system"/>
    <property type="evidence" value="ECO:0007669"/>
    <property type="project" value="UniProtKB-SubCell"/>
</dbReference>
<name>A0A3M2MHQ0_9ACTN</name>
<keyword evidence="3 6" id="KW-1133">Transmembrane helix</keyword>
<feature type="transmembrane region" description="Helical" evidence="6">
    <location>
        <begin position="62"/>
        <end position="79"/>
    </location>
</feature>
<comment type="subcellular location">
    <subcellularLocation>
        <location evidence="1">Endomembrane system</location>
        <topology evidence="1">Multi-pass membrane protein</topology>
    </subcellularLocation>
</comment>
<organism evidence="8 9">
    <name type="scientific">Actinomadura harenae</name>
    <dbReference type="NCBI Taxonomy" id="2483351"/>
    <lineage>
        <taxon>Bacteria</taxon>
        <taxon>Bacillati</taxon>
        <taxon>Actinomycetota</taxon>
        <taxon>Actinomycetes</taxon>
        <taxon>Streptosporangiales</taxon>
        <taxon>Thermomonosporaceae</taxon>
        <taxon>Actinomadura</taxon>
    </lineage>
</organism>
<keyword evidence="4 6" id="KW-0472">Membrane</keyword>
<dbReference type="Proteomes" id="UP000282674">
    <property type="component" value="Unassembled WGS sequence"/>
</dbReference>
<dbReference type="InterPro" id="IPR003807">
    <property type="entry name" value="DUF202"/>
</dbReference>
<evidence type="ECO:0000313" key="9">
    <source>
        <dbReference type="Proteomes" id="UP000282674"/>
    </source>
</evidence>
<feature type="transmembrane region" description="Helical" evidence="6">
    <location>
        <begin position="99"/>
        <end position="124"/>
    </location>
</feature>
<evidence type="ECO:0000256" key="5">
    <source>
        <dbReference type="SAM" id="MobiDB-lite"/>
    </source>
</evidence>
<reference evidence="8 9" key="1">
    <citation type="submission" date="2018-10" db="EMBL/GenBank/DDBJ databases">
        <title>Isolation from soil.</title>
        <authorList>
            <person name="Hu J."/>
        </authorList>
    </citation>
    <scope>NUCLEOTIDE SEQUENCE [LARGE SCALE GENOMIC DNA]</scope>
    <source>
        <strain evidence="8 9">NEAU-Ht49</strain>
    </source>
</reference>
<protein>
    <submittedName>
        <fullName evidence="8">DUF202 domain-containing protein</fullName>
    </submittedName>
</protein>
<evidence type="ECO:0000256" key="6">
    <source>
        <dbReference type="SAM" id="Phobius"/>
    </source>
</evidence>
<evidence type="ECO:0000256" key="1">
    <source>
        <dbReference type="ARBA" id="ARBA00004127"/>
    </source>
</evidence>
<gene>
    <name evidence="8" type="ORF">EBO15_05625</name>
</gene>
<keyword evidence="2 6" id="KW-0812">Transmembrane</keyword>
<dbReference type="EMBL" id="RFFG01000007">
    <property type="protein sequence ID" value="RMI46818.1"/>
    <property type="molecule type" value="Genomic_DNA"/>
</dbReference>
<feature type="region of interest" description="Disordered" evidence="5">
    <location>
        <begin position="1"/>
        <end position="32"/>
    </location>
</feature>
<dbReference type="OrthoDB" id="3701077at2"/>
<evidence type="ECO:0000256" key="3">
    <source>
        <dbReference type="ARBA" id="ARBA00022989"/>
    </source>
</evidence>
<evidence type="ECO:0000256" key="4">
    <source>
        <dbReference type="ARBA" id="ARBA00023136"/>
    </source>
</evidence>
<evidence type="ECO:0000259" key="7">
    <source>
        <dbReference type="Pfam" id="PF02656"/>
    </source>
</evidence>
<evidence type="ECO:0000256" key="2">
    <source>
        <dbReference type="ARBA" id="ARBA00022692"/>
    </source>
</evidence>
<evidence type="ECO:0000313" key="8">
    <source>
        <dbReference type="EMBL" id="RMI46818.1"/>
    </source>
</evidence>
<dbReference type="RefSeq" id="WP_122193229.1">
    <property type="nucleotide sequence ID" value="NZ_JBHSKC010000026.1"/>
</dbReference>
<sequence>MTGPDLRTRPARRGRTAAGGEPSRALWDPGAQPERTSLAWTRTTAAFMGAGLLCVRLAPDDLGAALAAVAVSGLAALHVHRTRRKRRGRGRRLREGRPVADPASVLLLTGVTVLLGVVGIVFALH</sequence>
<dbReference type="Pfam" id="PF02656">
    <property type="entry name" value="DUF202"/>
    <property type="match status" value="1"/>
</dbReference>
<comment type="caution">
    <text evidence="8">The sequence shown here is derived from an EMBL/GenBank/DDBJ whole genome shotgun (WGS) entry which is preliminary data.</text>
</comment>
<accession>A0A3M2MHQ0</accession>
<proteinExistence type="predicted"/>
<keyword evidence="9" id="KW-1185">Reference proteome</keyword>
<dbReference type="AlphaFoldDB" id="A0A3M2MHQ0"/>
<feature type="domain" description="DUF202" evidence="7">
    <location>
        <begin position="28"/>
        <end position="77"/>
    </location>
</feature>